<accession>A0A382P8A4</accession>
<evidence type="ECO:0000313" key="1">
    <source>
        <dbReference type="EMBL" id="SVC68968.1"/>
    </source>
</evidence>
<proteinExistence type="predicted"/>
<gene>
    <name evidence="1" type="ORF">METZ01_LOCUS321822</name>
</gene>
<dbReference type="AlphaFoldDB" id="A0A382P8A4"/>
<dbReference type="SUPFAM" id="SSF158997">
    <property type="entry name" value="Trm112p-like"/>
    <property type="match status" value="1"/>
</dbReference>
<reference evidence="1" key="1">
    <citation type="submission" date="2018-05" db="EMBL/GenBank/DDBJ databases">
        <authorList>
            <person name="Lanie J.A."/>
            <person name="Ng W.-L."/>
            <person name="Kazmierczak K.M."/>
            <person name="Andrzejewski T.M."/>
            <person name="Davidsen T.M."/>
            <person name="Wayne K.J."/>
            <person name="Tettelin H."/>
            <person name="Glass J.I."/>
            <person name="Rusch D."/>
            <person name="Podicherti R."/>
            <person name="Tsui H.-C.T."/>
            <person name="Winkler M.E."/>
        </authorList>
    </citation>
    <scope>NUCLEOTIDE SEQUENCE</scope>
</reference>
<name>A0A382P8A4_9ZZZZ</name>
<protein>
    <submittedName>
        <fullName evidence="1">Uncharacterized protein</fullName>
    </submittedName>
</protein>
<organism evidence="1">
    <name type="scientific">marine metagenome</name>
    <dbReference type="NCBI Taxonomy" id="408172"/>
    <lineage>
        <taxon>unclassified sequences</taxon>
        <taxon>metagenomes</taxon>
        <taxon>ecological metagenomes</taxon>
    </lineage>
</organism>
<dbReference type="EMBL" id="UINC01105201">
    <property type="protein sequence ID" value="SVC68968.1"/>
    <property type="molecule type" value="Genomic_DNA"/>
</dbReference>
<feature type="non-terminal residue" evidence="1">
    <location>
        <position position="1"/>
    </location>
</feature>
<sequence>VERVDPELVEILVCPKTRENVELASVEIVEKINQAINAKRIRNVDDQPVTETLQDGLIRDDGKIIYPIRDCIPVMLIGEGIPMDQLD</sequence>
<dbReference type="Gene3D" id="2.20.25.10">
    <property type="match status" value="1"/>
</dbReference>